<name>A0A3N0Y8S2_ANAGA</name>
<protein>
    <submittedName>
        <fullName evidence="2">Uncharacterized protein</fullName>
    </submittedName>
</protein>
<evidence type="ECO:0000256" key="1">
    <source>
        <dbReference type="SAM" id="MobiDB-lite"/>
    </source>
</evidence>
<accession>A0A3N0Y8S2</accession>
<organism evidence="2 3">
    <name type="scientific">Anabarilius grahami</name>
    <name type="common">Kanglang fish</name>
    <name type="synonym">Barilius grahami</name>
    <dbReference type="NCBI Taxonomy" id="495550"/>
    <lineage>
        <taxon>Eukaryota</taxon>
        <taxon>Metazoa</taxon>
        <taxon>Chordata</taxon>
        <taxon>Craniata</taxon>
        <taxon>Vertebrata</taxon>
        <taxon>Euteleostomi</taxon>
        <taxon>Actinopterygii</taxon>
        <taxon>Neopterygii</taxon>
        <taxon>Teleostei</taxon>
        <taxon>Ostariophysi</taxon>
        <taxon>Cypriniformes</taxon>
        <taxon>Xenocyprididae</taxon>
        <taxon>Xenocypridinae</taxon>
        <taxon>Xenocypridinae incertae sedis</taxon>
        <taxon>Anabarilius</taxon>
    </lineage>
</organism>
<evidence type="ECO:0000313" key="3">
    <source>
        <dbReference type="Proteomes" id="UP000281406"/>
    </source>
</evidence>
<reference evidence="2 3" key="1">
    <citation type="submission" date="2018-10" db="EMBL/GenBank/DDBJ databases">
        <title>Genome assembly for a Yunnan-Guizhou Plateau 3E fish, Anabarilius grahami (Regan), and its evolutionary and genetic applications.</title>
        <authorList>
            <person name="Jiang W."/>
        </authorList>
    </citation>
    <scope>NUCLEOTIDE SEQUENCE [LARGE SCALE GENOMIC DNA]</scope>
    <source>
        <strain evidence="2">AG-KIZ</strain>
        <tissue evidence="2">Muscle</tissue>
    </source>
</reference>
<feature type="region of interest" description="Disordered" evidence="1">
    <location>
        <begin position="131"/>
        <end position="160"/>
    </location>
</feature>
<dbReference type="AlphaFoldDB" id="A0A3N0Y8S2"/>
<keyword evidence="3" id="KW-1185">Reference proteome</keyword>
<evidence type="ECO:0000313" key="2">
    <source>
        <dbReference type="EMBL" id="ROL42629.1"/>
    </source>
</evidence>
<proteinExistence type="predicted"/>
<sequence length="160" mass="17413">MARRRAAISLTQNLIRMEKHRIEEVATQRLQQDGQTDLSTVIVLRKASVKGKPHRGEVAVSASPLCPKGNTLSTPPPLVLRGAAVSSEFGLGMLRIWEAHEEVIGESQWTSLLIAKAIPLREVLRPDTATTLSPLQEGDTALLKPLNGQRGAPKTGDREL</sequence>
<gene>
    <name evidence="2" type="ORF">DPX16_14036</name>
</gene>
<comment type="caution">
    <text evidence="2">The sequence shown here is derived from an EMBL/GenBank/DDBJ whole genome shotgun (WGS) entry which is preliminary data.</text>
</comment>
<dbReference type="Proteomes" id="UP000281406">
    <property type="component" value="Unassembled WGS sequence"/>
</dbReference>
<dbReference type="EMBL" id="RJVU01049572">
    <property type="protein sequence ID" value="ROL42629.1"/>
    <property type="molecule type" value="Genomic_DNA"/>
</dbReference>